<evidence type="ECO:0000313" key="2">
    <source>
        <dbReference type="Proteomes" id="UP000239907"/>
    </source>
</evidence>
<dbReference type="Pfam" id="PF07394">
    <property type="entry name" value="DUF1501"/>
    <property type="match status" value="1"/>
</dbReference>
<keyword evidence="2" id="KW-1185">Reference proteome</keyword>
<dbReference type="PANTHER" id="PTHR43737:SF1">
    <property type="entry name" value="DUF1501 DOMAIN-CONTAINING PROTEIN"/>
    <property type="match status" value="1"/>
</dbReference>
<dbReference type="InterPro" id="IPR010869">
    <property type="entry name" value="DUF1501"/>
</dbReference>
<evidence type="ECO:0008006" key="3">
    <source>
        <dbReference type="Google" id="ProtNLM"/>
    </source>
</evidence>
<comment type="caution">
    <text evidence="1">The sequence shown here is derived from an EMBL/GenBank/DDBJ whole genome shotgun (WGS) entry which is preliminary data.</text>
</comment>
<dbReference type="AlphaFoldDB" id="A0A2S7U362"/>
<name>A0A2S7U362_9BACT</name>
<evidence type="ECO:0000313" key="1">
    <source>
        <dbReference type="EMBL" id="PQJ29435.1"/>
    </source>
</evidence>
<reference evidence="1 2" key="1">
    <citation type="submission" date="2016-12" db="EMBL/GenBank/DDBJ databases">
        <title>Study of bacterial adaptation to deep sea.</title>
        <authorList>
            <person name="Song J."/>
            <person name="Yoshizawa S."/>
            <person name="Kogure K."/>
        </authorList>
    </citation>
    <scope>NUCLEOTIDE SEQUENCE [LARGE SCALE GENOMIC DNA]</scope>
    <source>
        <strain evidence="1 2">SAORIC-165</strain>
    </source>
</reference>
<dbReference type="SUPFAM" id="SSF53649">
    <property type="entry name" value="Alkaline phosphatase-like"/>
    <property type="match status" value="1"/>
</dbReference>
<sequence length="408" mass="45391">MFDYKPELAQYNGKDIPKDILGEDFKPSGMTAGQSRFMVKASSFSFKKYGESGHYLSSALPWTAKVADELAMVHSMYSDAINHEPAIMLMNTANMLPGRPALGSWMSYGLGSLNENLPSYVVLNSNMMPGTSGQPVTPRLWSASFLGAKHAGVPLRAGRDPVLFLRDPDGMSRSLRRSILDGIEESNQRIYKELADAETHSRIEQYEMAFKMQMSVPELSDFSNEPQSTWDLYGPDAKIPGSFAYNCLMARRLAERGVRFTQVYQRGWDFHGQLDRDMNKLCGATDRATYALITDLKQRGLLDHTLVMWGGEFGRTTYSQGSGRDHHAKCFTSWMAGGGVKGGTRHGQTDDFAFNVQNEEDKVHPRDLIATACHCLGVDSDHLSKRMSGVDLKPTGVIHGRLVKNILK</sequence>
<dbReference type="InterPro" id="IPR017850">
    <property type="entry name" value="Alkaline_phosphatase_core_sf"/>
</dbReference>
<dbReference type="Proteomes" id="UP000239907">
    <property type="component" value="Unassembled WGS sequence"/>
</dbReference>
<dbReference type="PANTHER" id="PTHR43737">
    <property type="entry name" value="BLL7424 PROTEIN"/>
    <property type="match status" value="1"/>
</dbReference>
<accession>A0A2S7U362</accession>
<protein>
    <recommendedName>
        <fullName evidence="3">Sulfatase</fullName>
    </recommendedName>
</protein>
<proteinExistence type="predicted"/>
<dbReference type="EMBL" id="MQWA01000001">
    <property type="protein sequence ID" value="PQJ29435.1"/>
    <property type="molecule type" value="Genomic_DNA"/>
</dbReference>
<organism evidence="1 2">
    <name type="scientific">Rubritalea profundi</name>
    <dbReference type="NCBI Taxonomy" id="1658618"/>
    <lineage>
        <taxon>Bacteria</taxon>
        <taxon>Pseudomonadati</taxon>
        <taxon>Verrucomicrobiota</taxon>
        <taxon>Verrucomicrobiia</taxon>
        <taxon>Verrucomicrobiales</taxon>
        <taxon>Rubritaleaceae</taxon>
        <taxon>Rubritalea</taxon>
    </lineage>
</organism>
<dbReference type="OrthoDB" id="127333at2"/>
<gene>
    <name evidence="1" type="ORF">BSZ32_13690</name>
</gene>